<dbReference type="Gene3D" id="1.10.10.60">
    <property type="entry name" value="Homeodomain-like"/>
    <property type="match status" value="1"/>
</dbReference>
<feature type="compositionally biased region" description="Basic and acidic residues" evidence="6">
    <location>
        <begin position="165"/>
        <end position="175"/>
    </location>
</feature>
<dbReference type="InterPro" id="IPR008422">
    <property type="entry name" value="KN_HD"/>
</dbReference>
<dbReference type="Proteomes" id="UP000239156">
    <property type="component" value="Unassembled WGS sequence"/>
</dbReference>
<protein>
    <recommendedName>
        <fullName evidence="7">Homeobox domain-containing protein</fullName>
    </recommendedName>
</protein>
<dbReference type="InterPro" id="IPR009057">
    <property type="entry name" value="Homeodomain-like_sf"/>
</dbReference>
<dbReference type="PANTHER" id="PTHR11850">
    <property type="entry name" value="HOMEOBOX PROTEIN TRANSCRIPTION FACTORS"/>
    <property type="match status" value="1"/>
</dbReference>
<dbReference type="SMART" id="SM00389">
    <property type="entry name" value="HOX"/>
    <property type="match status" value="1"/>
</dbReference>
<feature type="compositionally biased region" description="Polar residues" evidence="6">
    <location>
        <begin position="723"/>
        <end position="741"/>
    </location>
</feature>
<evidence type="ECO:0000256" key="4">
    <source>
        <dbReference type="ARBA" id="ARBA00023242"/>
    </source>
</evidence>
<feature type="compositionally biased region" description="Polar residues" evidence="6">
    <location>
        <begin position="633"/>
        <end position="658"/>
    </location>
</feature>
<dbReference type="PROSITE" id="PS50071">
    <property type="entry name" value="HOMEOBOX_2"/>
    <property type="match status" value="1"/>
</dbReference>
<keyword evidence="2 5" id="KW-0238">DNA-binding</keyword>
<gene>
    <name evidence="8" type="ORF">PSTT_02537</name>
</gene>
<comment type="subcellular location">
    <subcellularLocation>
        <location evidence="5">Nucleus</location>
    </subcellularLocation>
</comment>
<dbReference type="GO" id="GO:0003677">
    <property type="term" value="F:DNA binding"/>
    <property type="evidence" value="ECO:0007669"/>
    <property type="project" value="UniProtKB-UniRule"/>
</dbReference>
<feature type="compositionally biased region" description="Polar residues" evidence="6">
    <location>
        <begin position="753"/>
        <end position="765"/>
    </location>
</feature>
<dbReference type="GO" id="GO:0005634">
    <property type="term" value="C:nucleus"/>
    <property type="evidence" value="ECO:0007669"/>
    <property type="project" value="UniProtKB-SubCell"/>
</dbReference>
<dbReference type="InterPro" id="IPR001356">
    <property type="entry name" value="HD"/>
</dbReference>
<evidence type="ECO:0000256" key="1">
    <source>
        <dbReference type="ARBA" id="ARBA00005800"/>
    </source>
</evidence>
<evidence type="ECO:0000256" key="3">
    <source>
        <dbReference type="ARBA" id="ARBA00023155"/>
    </source>
</evidence>
<sequence length="765" mass="83486">WFQYSLTSNKYAGLSTPVNRRQIGSNLLSGSYNTTATTALRHCGHSPDVIQLVLPQYTRARRLPRIQLGGAFNHPLSNMGDPLRSQSDDVDSKSHNSPLASALELHQTTCSASPQSSSVCPDHSSFVPHTDIELSLTNTLLRGSETLNSDGGTASLEMCLVRQAPHDASRTEEPLRVSNKRPRPSFSQLDRRCFERYRYAPEHSRSLSPSSADEKSLAPKKENDDDSCLPPIVTREEIERGVDSIDNNSVIQAPAAPLDRDRTCVFASSNPGPRLPQCCGDITIYLAFNFAISFNPPQMWPHSQLSITYRTRAQHMVLPRRRLSFSSHQSQPQHLHFSGHSHGYLSAVPTPLVPHSNGNDQSGVRSSYPGSPLMTLTAPNSATFHKSPIPHSAHWPHSYTQQRINLNWVHLHRSIIALQTPHIPKRLRLGNGATQDVNAQILPGVPPSRLTASPAPQSAQASPWSSVETQAPRRRGKLPSAVTAILKGWLMAHTTHPYPTEEEKKSLCLETNLTMNQVSNWFINARRRILVPPSAGNSVHEVRQPIRRQAQSQLVRAAGNTGSVPPCLTIRHVGPQLLSPIPSTGLSMYSHIAASSPHLPNTGASFDSYYPISHHTAHGNHYHGEGLPVCRPTSSLSPCTSQWPHSTQLPRQSPTSPGFPSHGSQGALSYYSSAQSYQGYPSSHSSSSTPLPSPHFSSSFTSGPPHYSNPPAAARLHSPQPTPDSNPSTPTLSHSGSQHHSTPAYITHAPCHSSLSYTANQDGDK</sequence>
<comment type="caution">
    <text evidence="8">The sequence shown here is derived from an EMBL/GenBank/DDBJ whole genome shotgun (WGS) entry which is preliminary data.</text>
</comment>
<evidence type="ECO:0000259" key="7">
    <source>
        <dbReference type="PROSITE" id="PS50071"/>
    </source>
</evidence>
<keyword evidence="3 5" id="KW-0371">Homeobox</keyword>
<feature type="region of interest" description="Disordered" evidence="6">
    <location>
        <begin position="165"/>
        <end position="184"/>
    </location>
</feature>
<dbReference type="AlphaFoldDB" id="A0A2S4VZS8"/>
<dbReference type="InterPro" id="IPR050224">
    <property type="entry name" value="TALE_homeobox"/>
</dbReference>
<dbReference type="EMBL" id="PKSL01000015">
    <property type="protein sequence ID" value="POW14947.1"/>
    <property type="molecule type" value="Genomic_DNA"/>
</dbReference>
<dbReference type="VEuPathDB" id="FungiDB:PSTT_02537"/>
<feature type="non-terminal residue" evidence="8">
    <location>
        <position position="1"/>
    </location>
</feature>
<dbReference type="VEuPathDB" id="FungiDB:PSHT_07250"/>
<dbReference type="SUPFAM" id="SSF46689">
    <property type="entry name" value="Homeodomain-like"/>
    <property type="match status" value="1"/>
</dbReference>
<evidence type="ECO:0000313" key="9">
    <source>
        <dbReference type="Proteomes" id="UP000239156"/>
    </source>
</evidence>
<dbReference type="CDD" id="cd00086">
    <property type="entry name" value="homeodomain"/>
    <property type="match status" value="1"/>
</dbReference>
<feature type="region of interest" description="Disordered" evidence="6">
    <location>
        <begin position="445"/>
        <end position="478"/>
    </location>
</feature>
<feature type="region of interest" description="Disordered" evidence="6">
    <location>
        <begin position="70"/>
        <end position="97"/>
    </location>
</feature>
<proteinExistence type="inferred from homology"/>
<keyword evidence="9" id="KW-1185">Reference proteome</keyword>
<feature type="region of interest" description="Disordered" evidence="6">
    <location>
        <begin position="204"/>
        <end position="230"/>
    </location>
</feature>
<evidence type="ECO:0000256" key="5">
    <source>
        <dbReference type="PROSITE-ProRule" id="PRU00108"/>
    </source>
</evidence>
<evidence type="ECO:0000256" key="2">
    <source>
        <dbReference type="ARBA" id="ARBA00023125"/>
    </source>
</evidence>
<accession>A0A2S4VZS8</accession>
<feature type="compositionally biased region" description="Low complexity" evidence="6">
    <location>
        <begin position="679"/>
        <end position="705"/>
    </location>
</feature>
<feature type="region of interest" description="Disordered" evidence="6">
    <location>
        <begin position="633"/>
        <end position="667"/>
    </location>
</feature>
<feature type="DNA-binding region" description="Homeobox" evidence="5">
    <location>
        <begin position="471"/>
        <end position="529"/>
    </location>
</feature>
<reference evidence="8" key="1">
    <citation type="submission" date="2017-12" db="EMBL/GenBank/DDBJ databases">
        <title>Gene loss provides genomic basis for host adaptation in cereal stripe rust fungi.</title>
        <authorList>
            <person name="Xia C."/>
        </authorList>
    </citation>
    <scope>NUCLEOTIDE SEQUENCE [LARGE SCALE GENOMIC DNA]</scope>
    <source>
        <strain evidence="8">93-210</strain>
    </source>
</reference>
<evidence type="ECO:0000313" key="8">
    <source>
        <dbReference type="EMBL" id="POW14947.1"/>
    </source>
</evidence>
<organism evidence="8 9">
    <name type="scientific">Puccinia striiformis</name>
    <dbReference type="NCBI Taxonomy" id="27350"/>
    <lineage>
        <taxon>Eukaryota</taxon>
        <taxon>Fungi</taxon>
        <taxon>Dikarya</taxon>
        <taxon>Basidiomycota</taxon>
        <taxon>Pucciniomycotina</taxon>
        <taxon>Pucciniomycetes</taxon>
        <taxon>Pucciniales</taxon>
        <taxon>Pucciniaceae</taxon>
        <taxon>Puccinia</taxon>
    </lineage>
</organism>
<feature type="region of interest" description="Disordered" evidence="6">
    <location>
        <begin position="679"/>
        <end position="765"/>
    </location>
</feature>
<comment type="similarity">
    <text evidence="1">Belongs to the TALE/M-ATYP homeobox family.</text>
</comment>
<dbReference type="GO" id="GO:0006355">
    <property type="term" value="P:regulation of DNA-templated transcription"/>
    <property type="evidence" value="ECO:0007669"/>
    <property type="project" value="InterPro"/>
</dbReference>
<feature type="compositionally biased region" description="Low complexity" evidence="6">
    <location>
        <begin position="452"/>
        <end position="466"/>
    </location>
</feature>
<dbReference type="Pfam" id="PF05920">
    <property type="entry name" value="Homeobox_KN"/>
    <property type="match status" value="1"/>
</dbReference>
<feature type="compositionally biased region" description="Basic and acidic residues" evidence="6">
    <location>
        <begin position="212"/>
        <end position="223"/>
    </location>
</feature>
<name>A0A2S4VZS8_9BASI</name>
<keyword evidence="4 5" id="KW-0539">Nucleus</keyword>
<feature type="domain" description="Homeobox" evidence="7">
    <location>
        <begin position="469"/>
        <end position="528"/>
    </location>
</feature>
<evidence type="ECO:0000256" key="6">
    <source>
        <dbReference type="SAM" id="MobiDB-lite"/>
    </source>
</evidence>